<dbReference type="EMBL" id="CAJNNV010004350">
    <property type="protein sequence ID" value="CAE8590564.1"/>
    <property type="molecule type" value="Genomic_DNA"/>
</dbReference>
<keyword evidence="1" id="KW-0812">Transmembrane</keyword>
<evidence type="ECO:0000313" key="3">
    <source>
        <dbReference type="Proteomes" id="UP000654075"/>
    </source>
</evidence>
<gene>
    <name evidence="2" type="ORF">PGLA1383_LOCUS9283</name>
</gene>
<sequence length="138" mass="15158">MDTEFTATFVTIMTVSWSINALAVAKMVPPRPGLKRCEEQEEIRSLGITNILLGFVGGHASMQSFKIPMMMRGVKAVNALLFFCSPRTIILSVPRFLFAGSGVRLAWDLISARRRVAANEWYVIAATAALVAHSRSLS</sequence>
<protein>
    <submittedName>
        <fullName evidence="2">Uncharacterized protein</fullName>
    </submittedName>
</protein>
<reference evidence="2" key="1">
    <citation type="submission" date="2021-02" db="EMBL/GenBank/DDBJ databases">
        <authorList>
            <person name="Dougan E. K."/>
            <person name="Rhodes N."/>
            <person name="Thang M."/>
            <person name="Chan C."/>
        </authorList>
    </citation>
    <scope>NUCLEOTIDE SEQUENCE</scope>
</reference>
<feature type="non-terminal residue" evidence="2">
    <location>
        <position position="138"/>
    </location>
</feature>
<organism evidence="2 3">
    <name type="scientific">Polarella glacialis</name>
    <name type="common">Dinoflagellate</name>
    <dbReference type="NCBI Taxonomy" id="89957"/>
    <lineage>
        <taxon>Eukaryota</taxon>
        <taxon>Sar</taxon>
        <taxon>Alveolata</taxon>
        <taxon>Dinophyceae</taxon>
        <taxon>Suessiales</taxon>
        <taxon>Suessiaceae</taxon>
        <taxon>Polarella</taxon>
    </lineage>
</organism>
<accession>A0A813DVL4</accession>
<keyword evidence="1" id="KW-1133">Transmembrane helix</keyword>
<evidence type="ECO:0000313" key="2">
    <source>
        <dbReference type="EMBL" id="CAE8590564.1"/>
    </source>
</evidence>
<keyword evidence="3" id="KW-1185">Reference proteome</keyword>
<comment type="caution">
    <text evidence="2">The sequence shown here is derived from an EMBL/GenBank/DDBJ whole genome shotgun (WGS) entry which is preliminary data.</text>
</comment>
<dbReference type="Proteomes" id="UP000654075">
    <property type="component" value="Unassembled WGS sequence"/>
</dbReference>
<dbReference type="AlphaFoldDB" id="A0A813DVL4"/>
<dbReference type="OrthoDB" id="409725at2759"/>
<feature type="transmembrane region" description="Helical" evidence="1">
    <location>
        <begin position="6"/>
        <end position="25"/>
    </location>
</feature>
<name>A0A813DVL4_POLGL</name>
<evidence type="ECO:0000256" key="1">
    <source>
        <dbReference type="SAM" id="Phobius"/>
    </source>
</evidence>
<proteinExistence type="predicted"/>
<keyword evidence="1" id="KW-0472">Membrane</keyword>
<feature type="transmembrane region" description="Helical" evidence="1">
    <location>
        <begin position="46"/>
        <end position="65"/>
    </location>
</feature>